<evidence type="ECO:0000256" key="12">
    <source>
        <dbReference type="ARBA" id="ARBA00023136"/>
    </source>
</evidence>
<evidence type="ECO:0000313" key="15">
    <source>
        <dbReference type="Proteomes" id="UP000054342"/>
    </source>
</evidence>
<evidence type="ECO:0000256" key="1">
    <source>
        <dbReference type="ARBA" id="ARBA00003195"/>
    </source>
</evidence>
<dbReference type="EMBL" id="KN847318">
    <property type="protein sequence ID" value="KIW58579.1"/>
    <property type="molecule type" value="Genomic_DNA"/>
</dbReference>
<reference evidence="14 15" key="1">
    <citation type="submission" date="2015-01" db="EMBL/GenBank/DDBJ databases">
        <title>The Genome Sequence of Exophiala xenobiotica CBS118157.</title>
        <authorList>
            <consortium name="The Broad Institute Genomics Platform"/>
            <person name="Cuomo C."/>
            <person name="de Hoog S."/>
            <person name="Gorbushina A."/>
            <person name="Stielow B."/>
            <person name="Teixiera M."/>
            <person name="Abouelleil A."/>
            <person name="Chapman S.B."/>
            <person name="Priest M."/>
            <person name="Young S.K."/>
            <person name="Wortman J."/>
            <person name="Nusbaum C."/>
            <person name="Birren B."/>
        </authorList>
    </citation>
    <scope>NUCLEOTIDE SEQUENCE [LARGE SCALE GENOMIC DNA]</scope>
    <source>
        <strain evidence="14 15">CBS 118157</strain>
    </source>
</reference>
<organism evidence="14 15">
    <name type="scientific">Exophiala xenobiotica</name>
    <dbReference type="NCBI Taxonomy" id="348802"/>
    <lineage>
        <taxon>Eukaryota</taxon>
        <taxon>Fungi</taxon>
        <taxon>Dikarya</taxon>
        <taxon>Ascomycota</taxon>
        <taxon>Pezizomycotina</taxon>
        <taxon>Eurotiomycetes</taxon>
        <taxon>Chaetothyriomycetidae</taxon>
        <taxon>Chaetothyriales</taxon>
        <taxon>Herpotrichiellaceae</taxon>
        <taxon>Exophiala</taxon>
    </lineage>
</organism>
<dbReference type="RefSeq" id="XP_013319163.1">
    <property type="nucleotide sequence ID" value="XM_013463709.1"/>
</dbReference>
<keyword evidence="11" id="KW-0496">Mitochondrion</keyword>
<accession>A0A0D2FEQ4</accession>
<keyword evidence="8" id="KW-0999">Mitochondrion inner membrane</keyword>
<keyword evidence="15" id="KW-1185">Reference proteome</keyword>
<evidence type="ECO:0000256" key="8">
    <source>
        <dbReference type="ARBA" id="ARBA00022792"/>
    </source>
</evidence>
<keyword evidence="12 13" id="KW-0472">Membrane</keyword>
<keyword evidence="10 13" id="KW-1133">Transmembrane helix</keyword>
<keyword evidence="6" id="KW-0679">Respiratory chain</keyword>
<evidence type="ECO:0000256" key="3">
    <source>
        <dbReference type="ARBA" id="ARBA00009960"/>
    </source>
</evidence>
<evidence type="ECO:0000313" key="14">
    <source>
        <dbReference type="EMBL" id="KIW58579.1"/>
    </source>
</evidence>
<name>A0A0D2FEQ4_9EURO</name>
<gene>
    <name evidence="14" type="ORF">PV05_03087</name>
</gene>
<dbReference type="GO" id="GO:0005743">
    <property type="term" value="C:mitochondrial inner membrane"/>
    <property type="evidence" value="ECO:0007669"/>
    <property type="project" value="UniProtKB-SubCell"/>
</dbReference>
<keyword evidence="7 13" id="KW-0812">Transmembrane</keyword>
<sequence>MGVPFESLLPYAIMVGMFGVTGAGLASLKYYTNDYKRPRRQLDVWDRQLMERDYRITGKFRGQSDAVEAPVGFEVNSRWKAEPRIT</sequence>
<evidence type="ECO:0000256" key="4">
    <source>
        <dbReference type="ARBA" id="ARBA00016392"/>
    </source>
</evidence>
<dbReference type="STRING" id="348802.A0A0D2FEQ4"/>
<comment type="subcellular location">
    <subcellularLocation>
        <location evidence="2">Mitochondrion inner membrane</location>
        <topology evidence="2">Single-pass membrane protein</topology>
        <orientation evidence="2">Matrix side</orientation>
    </subcellularLocation>
</comment>
<evidence type="ECO:0000256" key="2">
    <source>
        <dbReference type="ARBA" id="ARBA00004298"/>
    </source>
</evidence>
<feature type="transmembrane region" description="Helical" evidence="13">
    <location>
        <begin position="12"/>
        <end position="31"/>
    </location>
</feature>
<dbReference type="HOGENOM" id="CLU_132216_1_0_1"/>
<dbReference type="AlphaFoldDB" id="A0A0D2FEQ4"/>
<comment type="function">
    <text evidence="1">Accessory subunit of the mitochondrial membrane respiratory chain NADH dehydrogenase (Complex I), that is believed not to be involved in catalysis. Complex I functions in the transfer of electrons from NADH to the respiratory chain. The immediate electron acceptor for the enzyme is believed to be ubiquinone.</text>
</comment>
<keyword evidence="5" id="KW-0813">Transport</keyword>
<dbReference type="PANTHER" id="PTHR17098">
    <property type="entry name" value="NADH-UBIQUINONE OXIDOREDUCTASE MWFE SUBUNIT"/>
    <property type="match status" value="1"/>
</dbReference>
<evidence type="ECO:0000256" key="9">
    <source>
        <dbReference type="ARBA" id="ARBA00022982"/>
    </source>
</evidence>
<evidence type="ECO:0000256" key="7">
    <source>
        <dbReference type="ARBA" id="ARBA00022692"/>
    </source>
</evidence>
<dbReference type="InterPro" id="IPR017384">
    <property type="entry name" value="NADH_Ub_cplx-1_asu_su-1"/>
</dbReference>
<evidence type="ECO:0000256" key="10">
    <source>
        <dbReference type="ARBA" id="ARBA00022989"/>
    </source>
</evidence>
<dbReference type="Proteomes" id="UP000054342">
    <property type="component" value="Unassembled WGS sequence"/>
</dbReference>
<dbReference type="OrthoDB" id="1920692at2759"/>
<keyword evidence="9" id="KW-0249">Electron transport</keyword>
<comment type="similarity">
    <text evidence="3">Belongs to the complex I NDUFA1 subunit family.</text>
</comment>
<protein>
    <recommendedName>
        <fullName evidence="4">NADH dehydrogenase [ubiquinone] 1 alpha subcomplex subunit 1</fullName>
    </recommendedName>
</protein>
<dbReference type="GeneID" id="25324995"/>
<dbReference type="PANTHER" id="PTHR17098:SF2">
    <property type="entry name" value="NADH DEHYDROGENASE [UBIQUINONE] 1 ALPHA SUBCOMPLEX SUBUNIT 1"/>
    <property type="match status" value="1"/>
</dbReference>
<proteinExistence type="inferred from homology"/>
<evidence type="ECO:0000256" key="11">
    <source>
        <dbReference type="ARBA" id="ARBA00023128"/>
    </source>
</evidence>
<evidence type="ECO:0000256" key="6">
    <source>
        <dbReference type="ARBA" id="ARBA00022660"/>
    </source>
</evidence>
<evidence type="ECO:0000256" key="13">
    <source>
        <dbReference type="SAM" id="Phobius"/>
    </source>
</evidence>
<dbReference type="Pfam" id="PF15879">
    <property type="entry name" value="MWFE"/>
    <property type="match status" value="1"/>
</dbReference>
<evidence type="ECO:0000256" key="5">
    <source>
        <dbReference type="ARBA" id="ARBA00022448"/>
    </source>
</evidence>